<dbReference type="AlphaFoldDB" id="A0A1I7Z1Y8"/>
<sequence length="274" mass="31674">MIFPNLADAKHILNGHYLCNIFLCLLFPLTKGIRGICQYIYPKGAECGFDSREHEILIFLAVVIIWKNRKATNWLHYLANVFLFTKVASTFLFLRADPLIGTIYVLLSVVVTVLFPEPAYKGPERVVYFQGDALIKELESPRKTYWIIQFYTTWSPECRHVAPVFSELSEKFTLPNLKFGKLDIGKFPKEAERFRINTHPTSRQLPTMSVFGPDGVEKRRRPLINKNGRAIPFVFSLENCIFEFDLNNLYQICKTNLRSKVAAEVESKEEKKDI</sequence>
<protein>
    <submittedName>
        <fullName evidence="3">Thioredoxin domain-containing protein</fullName>
    </submittedName>
</protein>
<evidence type="ECO:0000313" key="3">
    <source>
        <dbReference type="WBParaSite" id="L893_g21786.t1"/>
    </source>
</evidence>
<dbReference type="InterPro" id="IPR036249">
    <property type="entry name" value="Thioredoxin-like_sf"/>
</dbReference>
<keyword evidence="2" id="KW-1185">Reference proteome</keyword>
<dbReference type="SUPFAM" id="SSF52833">
    <property type="entry name" value="Thioredoxin-like"/>
    <property type="match status" value="1"/>
</dbReference>
<evidence type="ECO:0000259" key="1">
    <source>
        <dbReference type="PROSITE" id="PS51352"/>
    </source>
</evidence>
<dbReference type="WBParaSite" id="L893_g21786.t1">
    <property type="protein sequence ID" value="L893_g21786.t1"/>
    <property type="gene ID" value="L893_g21786"/>
</dbReference>
<dbReference type="PROSITE" id="PS51352">
    <property type="entry name" value="THIOREDOXIN_2"/>
    <property type="match status" value="1"/>
</dbReference>
<dbReference type="Proteomes" id="UP000095287">
    <property type="component" value="Unplaced"/>
</dbReference>
<dbReference type="Gene3D" id="3.40.30.10">
    <property type="entry name" value="Glutaredoxin"/>
    <property type="match status" value="1"/>
</dbReference>
<dbReference type="InterPro" id="IPR013766">
    <property type="entry name" value="Thioredoxin_domain"/>
</dbReference>
<name>A0A1I7Z1Y8_9BILA</name>
<evidence type="ECO:0000313" key="2">
    <source>
        <dbReference type="Proteomes" id="UP000095287"/>
    </source>
</evidence>
<dbReference type="Pfam" id="PF00085">
    <property type="entry name" value="Thioredoxin"/>
    <property type="match status" value="1"/>
</dbReference>
<reference evidence="3" key="1">
    <citation type="submission" date="2016-11" db="UniProtKB">
        <authorList>
            <consortium name="WormBaseParasite"/>
        </authorList>
    </citation>
    <scope>IDENTIFICATION</scope>
</reference>
<accession>A0A1I7Z1Y8</accession>
<organism evidence="2 3">
    <name type="scientific">Steinernema glaseri</name>
    <dbReference type="NCBI Taxonomy" id="37863"/>
    <lineage>
        <taxon>Eukaryota</taxon>
        <taxon>Metazoa</taxon>
        <taxon>Ecdysozoa</taxon>
        <taxon>Nematoda</taxon>
        <taxon>Chromadorea</taxon>
        <taxon>Rhabditida</taxon>
        <taxon>Tylenchina</taxon>
        <taxon>Panagrolaimomorpha</taxon>
        <taxon>Strongyloidoidea</taxon>
        <taxon>Steinernematidae</taxon>
        <taxon>Steinernema</taxon>
    </lineage>
</organism>
<feature type="domain" description="Thioredoxin" evidence="1">
    <location>
        <begin position="111"/>
        <end position="254"/>
    </location>
</feature>
<proteinExistence type="predicted"/>